<sequence length="552" mass="59287">MTTTNNSITNEPNESAEGAASDVANVGSSAALISFFVIISRITGFMRTWAMAFALGSTMLASSYQVANNLPNMLYELVVGGMLVTAFLPVYVSVKDRLGVKGGNEYASNLLSLTFIVLGFVALLCTIFAPALIYTQSFMNDQSTMGDAIFFFRFFAMQIVFYGISTIVSGLLNASRDYLWSSAAPIFNNIIVTVTFVAYAFVAPSNPELAKLIIAVGNPLGVFMQMAIQLPALRRNGIKLRPHVDLHDPALKETLSIGVPAVVVMTAGLVIVSVQNSAAYGCLDNGPSIIAYARLWFTLPYAFLTVPITTTMFTEISHIIARGDTDSFKRGVVSGSKQILFFMLPFMLYLIVFAEPLVTLYHIGAFTQENIWQIASYLIVLSISLPFYAVNTYLQKAFSALRAMKPYSGLMLCASVLQIVFIMVFSTPAAGSLNLGITAVALSETVFYVVLDAACFAYLRHRLGAFGFGGMVASAVRSFALGAAGAFAGWLVMQACMVVAPMNGSIVNALISIVAGGLTALVVTFGIALKLHLEEASFVANIANKIAGKLRR</sequence>
<feature type="transmembrane region" description="Helical" evidence="8">
    <location>
        <begin position="106"/>
        <end position="129"/>
    </location>
</feature>
<feature type="transmembrane region" description="Helical" evidence="8">
    <location>
        <begin position="186"/>
        <end position="203"/>
    </location>
</feature>
<accession>A0A369LPZ7</accession>
<evidence type="ECO:0000256" key="5">
    <source>
        <dbReference type="ARBA" id="ARBA00022984"/>
    </source>
</evidence>
<dbReference type="RefSeq" id="WP_114614921.1">
    <property type="nucleotide sequence ID" value="NZ_PPTO01000002.1"/>
</dbReference>
<feature type="transmembrane region" description="Helical" evidence="8">
    <location>
        <begin position="506"/>
        <end position="529"/>
    </location>
</feature>
<comment type="caution">
    <text evidence="9">The sequence shown here is derived from an EMBL/GenBank/DDBJ whole genome shotgun (WGS) entry which is preliminary data.</text>
</comment>
<dbReference type="PANTHER" id="PTHR47019">
    <property type="entry name" value="LIPID II FLIPPASE MURJ"/>
    <property type="match status" value="1"/>
</dbReference>
<keyword evidence="4" id="KW-0133">Cell shape</keyword>
<dbReference type="AlphaFoldDB" id="A0A369LPZ7"/>
<evidence type="ECO:0000313" key="10">
    <source>
        <dbReference type="Proteomes" id="UP000253975"/>
    </source>
</evidence>
<feature type="transmembrane region" description="Helical" evidence="8">
    <location>
        <begin position="23"/>
        <end position="42"/>
    </location>
</feature>
<dbReference type="PRINTS" id="PR01806">
    <property type="entry name" value="VIRFACTRMVIN"/>
</dbReference>
<feature type="transmembrane region" description="Helical" evidence="8">
    <location>
        <begin position="209"/>
        <end position="233"/>
    </location>
</feature>
<feature type="transmembrane region" description="Helical" evidence="8">
    <location>
        <begin position="295"/>
        <end position="318"/>
    </location>
</feature>
<evidence type="ECO:0000313" key="9">
    <source>
        <dbReference type="EMBL" id="RDB60737.1"/>
    </source>
</evidence>
<organism evidence="9 10">
    <name type="scientific">Slackia isoflavoniconvertens</name>
    <dbReference type="NCBI Taxonomy" id="572010"/>
    <lineage>
        <taxon>Bacteria</taxon>
        <taxon>Bacillati</taxon>
        <taxon>Actinomycetota</taxon>
        <taxon>Coriobacteriia</taxon>
        <taxon>Eggerthellales</taxon>
        <taxon>Eggerthellaceae</taxon>
        <taxon>Slackia</taxon>
    </lineage>
</organism>
<feature type="transmembrane region" description="Helical" evidence="8">
    <location>
        <begin position="479"/>
        <end position="500"/>
    </location>
</feature>
<feature type="transmembrane region" description="Helical" evidence="8">
    <location>
        <begin position="73"/>
        <end position="94"/>
    </location>
</feature>
<dbReference type="GO" id="GO:0009252">
    <property type="term" value="P:peptidoglycan biosynthetic process"/>
    <property type="evidence" value="ECO:0007669"/>
    <property type="project" value="UniProtKB-KW"/>
</dbReference>
<feature type="transmembrane region" description="Helical" evidence="8">
    <location>
        <begin position="406"/>
        <end position="425"/>
    </location>
</feature>
<evidence type="ECO:0000256" key="6">
    <source>
        <dbReference type="ARBA" id="ARBA00022989"/>
    </source>
</evidence>
<feature type="transmembrane region" description="Helical" evidence="8">
    <location>
        <begin position="339"/>
        <end position="362"/>
    </location>
</feature>
<evidence type="ECO:0000256" key="1">
    <source>
        <dbReference type="ARBA" id="ARBA00004651"/>
    </source>
</evidence>
<evidence type="ECO:0000256" key="8">
    <source>
        <dbReference type="SAM" id="Phobius"/>
    </source>
</evidence>
<comment type="subcellular location">
    <subcellularLocation>
        <location evidence="1">Cell membrane</location>
        <topology evidence="1">Multi-pass membrane protein</topology>
    </subcellularLocation>
</comment>
<dbReference type="GO" id="GO:0005886">
    <property type="term" value="C:plasma membrane"/>
    <property type="evidence" value="ECO:0007669"/>
    <property type="project" value="UniProtKB-SubCell"/>
</dbReference>
<dbReference type="GO" id="GO:0008360">
    <property type="term" value="P:regulation of cell shape"/>
    <property type="evidence" value="ECO:0007669"/>
    <property type="project" value="UniProtKB-KW"/>
</dbReference>
<dbReference type="GO" id="GO:0034204">
    <property type="term" value="P:lipid translocation"/>
    <property type="evidence" value="ECO:0007669"/>
    <property type="project" value="TreeGrafter"/>
</dbReference>
<keyword evidence="7 8" id="KW-0472">Membrane</keyword>
<keyword evidence="2" id="KW-1003">Cell membrane</keyword>
<name>A0A369LPZ7_9ACTN</name>
<dbReference type="Pfam" id="PF03023">
    <property type="entry name" value="MurJ"/>
    <property type="match status" value="1"/>
</dbReference>
<feature type="transmembrane region" description="Helical" evidence="8">
    <location>
        <begin position="149"/>
        <end position="174"/>
    </location>
</feature>
<proteinExistence type="predicted"/>
<gene>
    <name evidence="9" type="ORF">C1881_02365</name>
</gene>
<dbReference type="InterPro" id="IPR004268">
    <property type="entry name" value="MurJ"/>
</dbReference>
<dbReference type="PANTHER" id="PTHR47019:SF1">
    <property type="entry name" value="LIPID II FLIPPASE MURJ"/>
    <property type="match status" value="1"/>
</dbReference>
<keyword evidence="3 8" id="KW-0812">Transmembrane</keyword>
<reference evidence="9 10" key="1">
    <citation type="journal article" date="2018" name="Elife">
        <title>Discovery and characterization of a prevalent human gut bacterial enzyme sufficient for the inactivation of a family of plant toxins.</title>
        <authorList>
            <person name="Koppel N."/>
            <person name="Bisanz J.E."/>
            <person name="Pandelia M.E."/>
            <person name="Turnbaugh P.J."/>
            <person name="Balskus E.P."/>
        </authorList>
    </citation>
    <scope>NUCLEOTIDE SEQUENCE [LARGE SCALE GENOMIC DNA]</scope>
    <source>
        <strain evidence="9 10">OB21 GAM31</strain>
    </source>
</reference>
<evidence type="ECO:0000256" key="7">
    <source>
        <dbReference type="ARBA" id="ARBA00023136"/>
    </source>
</evidence>
<dbReference type="GO" id="GO:0015648">
    <property type="term" value="F:lipid-linked peptidoglycan transporter activity"/>
    <property type="evidence" value="ECO:0007669"/>
    <property type="project" value="TreeGrafter"/>
</dbReference>
<feature type="transmembrane region" description="Helical" evidence="8">
    <location>
        <begin position="254"/>
        <end position="275"/>
    </location>
</feature>
<feature type="transmembrane region" description="Helical" evidence="8">
    <location>
        <begin position="374"/>
        <end position="394"/>
    </location>
</feature>
<evidence type="ECO:0000256" key="3">
    <source>
        <dbReference type="ARBA" id="ARBA00022692"/>
    </source>
</evidence>
<evidence type="ECO:0000256" key="2">
    <source>
        <dbReference type="ARBA" id="ARBA00022475"/>
    </source>
</evidence>
<feature type="transmembrane region" description="Helical" evidence="8">
    <location>
        <begin position="437"/>
        <end position="459"/>
    </location>
</feature>
<dbReference type="InterPro" id="IPR051050">
    <property type="entry name" value="Lipid_II_flippase_MurJ/MviN"/>
</dbReference>
<keyword evidence="6 8" id="KW-1133">Transmembrane helix</keyword>
<evidence type="ECO:0000256" key="4">
    <source>
        <dbReference type="ARBA" id="ARBA00022960"/>
    </source>
</evidence>
<protein>
    <submittedName>
        <fullName evidence="9">Virulence factor MviN</fullName>
    </submittedName>
</protein>
<dbReference type="Proteomes" id="UP000253975">
    <property type="component" value="Unassembled WGS sequence"/>
</dbReference>
<keyword evidence="5" id="KW-0573">Peptidoglycan synthesis</keyword>
<dbReference type="CDD" id="cd13123">
    <property type="entry name" value="MATE_MurJ_like"/>
    <property type="match status" value="1"/>
</dbReference>
<dbReference type="EMBL" id="PPTO01000002">
    <property type="protein sequence ID" value="RDB60737.1"/>
    <property type="molecule type" value="Genomic_DNA"/>
</dbReference>